<evidence type="ECO:0000256" key="3">
    <source>
        <dbReference type="ARBA" id="ARBA00012417"/>
    </source>
</evidence>
<evidence type="ECO:0000259" key="22">
    <source>
        <dbReference type="SMART" id="SM00278"/>
    </source>
</evidence>
<evidence type="ECO:0000256" key="11">
    <source>
        <dbReference type="ARBA" id="ARBA00022763"/>
    </source>
</evidence>
<dbReference type="Gene3D" id="3.20.20.140">
    <property type="entry name" value="Metal-dependent hydrolases"/>
    <property type="match status" value="1"/>
</dbReference>
<dbReference type="Gene3D" id="1.10.150.20">
    <property type="entry name" value="5' to 3' exonuclease, C-terminal subdomain"/>
    <property type="match status" value="1"/>
</dbReference>
<evidence type="ECO:0000256" key="13">
    <source>
        <dbReference type="ARBA" id="ARBA00022932"/>
    </source>
</evidence>
<dbReference type="InterPro" id="IPR043519">
    <property type="entry name" value="NT_sf"/>
</dbReference>
<dbReference type="PRINTS" id="PR00870">
    <property type="entry name" value="DNAPOLXBETA"/>
</dbReference>
<dbReference type="GO" id="GO:0008270">
    <property type="term" value="F:zinc ion binding"/>
    <property type="evidence" value="ECO:0007669"/>
    <property type="project" value="TreeGrafter"/>
</dbReference>
<evidence type="ECO:0000256" key="17">
    <source>
        <dbReference type="ARBA" id="ARBA00035726"/>
    </source>
</evidence>
<evidence type="ECO:0000256" key="19">
    <source>
        <dbReference type="ARBA" id="ARBA00044678"/>
    </source>
</evidence>
<evidence type="ECO:0000259" key="24">
    <source>
        <dbReference type="SMART" id="SM00483"/>
    </source>
</evidence>
<accession>A0A3D8K3D9</accession>
<dbReference type="OrthoDB" id="9808747at2"/>
<evidence type="ECO:0000256" key="21">
    <source>
        <dbReference type="ARBA" id="ARBA00049244"/>
    </source>
</evidence>
<evidence type="ECO:0000256" key="14">
    <source>
        <dbReference type="ARBA" id="ARBA00023053"/>
    </source>
</evidence>
<evidence type="ECO:0000256" key="15">
    <source>
        <dbReference type="ARBA" id="ARBA00023204"/>
    </source>
</evidence>
<dbReference type="InterPro" id="IPR004013">
    <property type="entry name" value="PHP_dom"/>
</dbReference>
<keyword evidence="9" id="KW-0548">Nucleotidyltransferase</keyword>
<comment type="cofactor">
    <cofactor evidence="1">
        <name>Mg(2+)</name>
        <dbReference type="ChEBI" id="CHEBI:18420"/>
    </cofactor>
</comment>
<dbReference type="AlphaFoldDB" id="A0A3D8K3D9"/>
<keyword evidence="12" id="KW-0832">Ubl conjugation</keyword>
<evidence type="ECO:0000256" key="2">
    <source>
        <dbReference type="ARBA" id="ARBA00004496"/>
    </source>
</evidence>
<dbReference type="SMART" id="SM00481">
    <property type="entry name" value="POLIIIAc"/>
    <property type="match status" value="1"/>
</dbReference>
<feature type="domain" description="DNA-directed DNA polymerase X" evidence="24">
    <location>
        <begin position="3"/>
        <end position="316"/>
    </location>
</feature>
<comment type="catalytic activity">
    <reaction evidence="19">
        <text>a 5'-end 2'-deoxyribose-2'-deoxyribonucleotide-DNA = (2E,4S)-4-hydroxypenten-2-al-5-phosphate + a 5'-end 5'-phospho-2'-deoxyribonucleoside-DNA + H(+)</text>
        <dbReference type="Rhea" id="RHEA:76255"/>
        <dbReference type="Rhea" id="RHEA-COMP:13180"/>
        <dbReference type="Rhea" id="RHEA-COMP:18657"/>
        <dbReference type="ChEBI" id="CHEBI:15378"/>
        <dbReference type="ChEBI" id="CHEBI:136412"/>
        <dbReference type="ChEBI" id="CHEBI:195194"/>
        <dbReference type="ChEBI" id="CHEBI:195195"/>
    </reaction>
</comment>
<evidence type="ECO:0000313" key="25">
    <source>
        <dbReference type="EMBL" id="RDU99374.1"/>
    </source>
</evidence>
<evidence type="ECO:0000256" key="12">
    <source>
        <dbReference type="ARBA" id="ARBA00022843"/>
    </source>
</evidence>
<dbReference type="PANTHER" id="PTHR36928:SF1">
    <property type="entry name" value="PHOSPHATASE YCDX-RELATED"/>
    <property type="match status" value="1"/>
</dbReference>
<dbReference type="RefSeq" id="WP_115533348.1">
    <property type="nucleotide sequence ID" value="NZ_QRGA01000005.1"/>
</dbReference>
<dbReference type="Gene3D" id="1.10.150.110">
    <property type="entry name" value="DNA polymerase beta, N-terminal domain-like"/>
    <property type="match status" value="1"/>
</dbReference>
<dbReference type="GO" id="GO:0140078">
    <property type="term" value="F:class I DNA-(apurinic or apyrimidinic site) endonuclease activity"/>
    <property type="evidence" value="ECO:0007669"/>
    <property type="project" value="UniProtKB-EC"/>
</dbReference>
<dbReference type="Pfam" id="PF02811">
    <property type="entry name" value="PHP"/>
    <property type="match status" value="1"/>
</dbReference>
<dbReference type="InterPro" id="IPR010996">
    <property type="entry name" value="HHH_MUS81"/>
</dbReference>
<dbReference type="InterPro" id="IPR002054">
    <property type="entry name" value="DNA-dir_DNA_pol_X"/>
</dbReference>
<dbReference type="InterPro" id="IPR016195">
    <property type="entry name" value="Pol/histidinol_Pase-like"/>
</dbReference>
<keyword evidence="25" id="KW-0540">Nuclease</keyword>
<name>A0A3D8K3D9_9BURK</name>
<dbReference type="Pfam" id="PF14520">
    <property type="entry name" value="HHH_5"/>
    <property type="match status" value="1"/>
</dbReference>
<feature type="domain" description="Helix-hairpin-helix DNA-binding motif class 1" evidence="22">
    <location>
        <begin position="129"/>
        <end position="148"/>
    </location>
</feature>
<dbReference type="PIRSF" id="PIRSF005047">
    <property type="entry name" value="UCP005047_YshC"/>
    <property type="match status" value="1"/>
</dbReference>
<evidence type="ECO:0000256" key="8">
    <source>
        <dbReference type="ARBA" id="ARBA00022679"/>
    </source>
</evidence>
<evidence type="ECO:0000256" key="5">
    <source>
        <dbReference type="ARBA" id="ARBA00020020"/>
    </source>
</evidence>
<feature type="domain" description="Helix-hairpin-helix DNA-binding motif class 1" evidence="22">
    <location>
        <begin position="94"/>
        <end position="113"/>
    </location>
</feature>
<feature type="domain" description="Polymerase/histidinol phosphatase N-terminal" evidence="23">
    <location>
        <begin position="340"/>
        <end position="419"/>
    </location>
</feature>
<evidence type="ECO:0000256" key="18">
    <source>
        <dbReference type="ARBA" id="ARBA00044632"/>
    </source>
</evidence>
<comment type="caution">
    <text evidence="25">The sequence shown here is derived from an EMBL/GenBank/DDBJ whole genome shotgun (WGS) entry which is preliminary data.</text>
</comment>
<evidence type="ECO:0000256" key="9">
    <source>
        <dbReference type="ARBA" id="ARBA00022695"/>
    </source>
</evidence>
<dbReference type="SUPFAM" id="SSF89550">
    <property type="entry name" value="PHP domain-like"/>
    <property type="match status" value="1"/>
</dbReference>
<protein>
    <recommendedName>
        <fullName evidence="5">DNA polymerase beta</fullName>
        <ecNumber evidence="3">2.7.7.7</ecNumber>
        <ecNumber evidence="4">4.2.99.18</ecNumber>
    </recommendedName>
    <alternativeName>
        <fullName evidence="16">5'-deoxyribose-phosphate lyase</fullName>
    </alternativeName>
    <alternativeName>
        <fullName evidence="17">AP lyase</fullName>
    </alternativeName>
</protein>
<dbReference type="InterPro" id="IPR029398">
    <property type="entry name" value="PolB_thumb"/>
</dbReference>
<dbReference type="InterPro" id="IPR003583">
    <property type="entry name" value="Hlx-hairpin-Hlx_DNA-bd_motif"/>
</dbReference>
<keyword evidence="8" id="KW-0808">Transferase</keyword>
<keyword evidence="6" id="KW-0488">Methylation</keyword>
<dbReference type="PANTHER" id="PTHR36928">
    <property type="entry name" value="PHOSPHATASE YCDX-RELATED"/>
    <property type="match status" value="1"/>
</dbReference>
<dbReference type="GO" id="GO:0003677">
    <property type="term" value="F:DNA binding"/>
    <property type="evidence" value="ECO:0007669"/>
    <property type="project" value="InterPro"/>
</dbReference>
<dbReference type="EMBL" id="QRGA01000005">
    <property type="protein sequence ID" value="RDU99374.1"/>
    <property type="molecule type" value="Genomic_DNA"/>
</dbReference>
<dbReference type="InterPro" id="IPR047967">
    <property type="entry name" value="PolX_PHP"/>
</dbReference>
<gene>
    <name evidence="25" type="ORF">DWV00_09735</name>
</gene>
<evidence type="ECO:0000256" key="10">
    <source>
        <dbReference type="ARBA" id="ARBA00022705"/>
    </source>
</evidence>
<keyword evidence="11" id="KW-0227">DNA damage</keyword>
<dbReference type="InterPro" id="IPR003141">
    <property type="entry name" value="Pol/His_phosphatase_N"/>
</dbReference>
<dbReference type="NCBIfam" id="NF006375">
    <property type="entry name" value="PRK08609.1"/>
    <property type="match status" value="1"/>
</dbReference>
<dbReference type="SUPFAM" id="SSF47781">
    <property type="entry name" value="RuvA domain 2-like"/>
    <property type="match status" value="1"/>
</dbReference>
<dbReference type="Pfam" id="PF14791">
    <property type="entry name" value="DNA_pol_B_thumb"/>
    <property type="match status" value="1"/>
</dbReference>
<dbReference type="InterPro" id="IPR022311">
    <property type="entry name" value="PolX-like"/>
</dbReference>
<keyword evidence="14" id="KW-0915">Sodium</keyword>
<keyword evidence="7" id="KW-0237">DNA synthesis</keyword>
<dbReference type="Proteomes" id="UP000256838">
    <property type="component" value="Unassembled WGS sequence"/>
</dbReference>
<dbReference type="Pfam" id="PF14716">
    <property type="entry name" value="HHH_8"/>
    <property type="match status" value="1"/>
</dbReference>
<dbReference type="CDD" id="cd07436">
    <property type="entry name" value="PHP_PolX"/>
    <property type="match status" value="1"/>
</dbReference>
<sequence>MPLHNADMAAIFSEIADLLEIQGANPFRVRAYRNAARAVGEFGKSVSTMIEQNEDLKGIRGVGNDLAEKLREIAATGKCGLLEQLHHEMPAAITELLEIQGLGPKRVRAIHDALHVRTLEQLHRAAKEGKIRDLPGFGEKTEAHIIETIEAHLHKSRRFKLALAEQYAQPLIACLRRTPGVGEAVVAGSFRRRCSTVGDLDLLVTARDAAAVTERFVRYDEVAEVLSSGETRSSVVLRSGIQVDLRVVAPASFGAALVYLTGSKAHNIAMRRIAQQRGLKINEYGVFRGEKRIAGDTEASVYATIDLPWIPPELRENRGELRAAAAQRLPTLIQLADLSGDLHAHTKASDGHDDLLDMALAARERGLSYLAITDHSSRLAVTHGLDAKRLAQQIDEIDRINRTLQGIVLLKGIEVDILEDGHLDLPDAILKRLDVVVGAVHSHFNLPRERQTERVLRAMTHPSFSILAHPTGRLIGERDPYDIDLVRVIRKARACGCHLELDAHPDRLDLADIYCQMAKAEGVLISIDSDAHSRFDFDNLRRGVDEARRGWLEKHDVLNSRSLDQLRPLLGRTAVGKVASA</sequence>
<comment type="subcellular location">
    <subcellularLocation>
        <location evidence="2">Cytoplasm</location>
    </subcellularLocation>
</comment>
<dbReference type="EC" id="2.7.7.7" evidence="3"/>
<dbReference type="GO" id="GO:0003887">
    <property type="term" value="F:DNA-directed DNA polymerase activity"/>
    <property type="evidence" value="ECO:0007669"/>
    <property type="project" value="UniProtKB-KW"/>
</dbReference>
<evidence type="ECO:0000256" key="7">
    <source>
        <dbReference type="ARBA" id="ARBA00022634"/>
    </source>
</evidence>
<dbReference type="InterPro" id="IPR037160">
    <property type="entry name" value="DNA_Pol_thumb_sf"/>
</dbReference>
<dbReference type="InterPro" id="IPR010994">
    <property type="entry name" value="RuvA_2-like"/>
</dbReference>
<feature type="domain" description="Helix-hairpin-helix DNA-binding motif class 1" evidence="22">
    <location>
        <begin position="54"/>
        <end position="73"/>
    </location>
</feature>
<comment type="catalytic activity">
    <reaction evidence="21">
        <text>DNA(n) + a 2'-deoxyribonucleoside 5'-triphosphate = DNA(n+1) + diphosphate</text>
        <dbReference type="Rhea" id="RHEA:22508"/>
        <dbReference type="Rhea" id="RHEA-COMP:17339"/>
        <dbReference type="Rhea" id="RHEA-COMP:17340"/>
        <dbReference type="ChEBI" id="CHEBI:33019"/>
        <dbReference type="ChEBI" id="CHEBI:61560"/>
        <dbReference type="ChEBI" id="CHEBI:173112"/>
        <dbReference type="EC" id="2.7.7.7"/>
    </reaction>
</comment>
<dbReference type="GO" id="GO:0005829">
    <property type="term" value="C:cytosol"/>
    <property type="evidence" value="ECO:0007669"/>
    <property type="project" value="TreeGrafter"/>
</dbReference>
<evidence type="ECO:0000256" key="1">
    <source>
        <dbReference type="ARBA" id="ARBA00001946"/>
    </source>
</evidence>
<keyword evidence="13" id="KW-0239">DNA-directed DNA polymerase</keyword>
<evidence type="ECO:0000256" key="16">
    <source>
        <dbReference type="ARBA" id="ARBA00035717"/>
    </source>
</evidence>
<reference evidence="25 26" key="1">
    <citation type="submission" date="2018-08" db="EMBL/GenBank/DDBJ databases">
        <title>Paraburkholderia sp. DHOM06 isolated from forest soil.</title>
        <authorList>
            <person name="Gao Z.-H."/>
            <person name="Qiu L.-H."/>
        </authorList>
    </citation>
    <scope>NUCLEOTIDE SEQUENCE [LARGE SCALE GENOMIC DNA]</scope>
    <source>
        <strain evidence="25 26">DHOM06</strain>
    </source>
</reference>
<dbReference type="InterPro" id="IPR027421">
    <property type="entry name" value="DNA_pol_lamdba_lyase_dom_sf"/>
</dbReference>
<keyword evidence="15" id="KW-0234">DNA repair</keyword>
<evidence type="ECO:0000256" key="6">
    <source>
        <dbReference type="ARBA" id="ARBA00022481"/>
    </source>
</evidence>
<dbReference type="SUPFAM" id="SSF81301">
    <property type="entry name" value="Nucleotidyltransferase"/>
    <property type="match status" value="1"/>
</dbReference>
<dbReference type="InterPro" id="IPR002008">
    <property type="entry name" value="DNA_pol_X_beta-like"/>
</dbReference>
<dbReference type="SMART" id="SM00278">
    <property type="entry name" value="HhH1"/>
    <property type="match status" value="3"/>
</dbReference>
<comment type="catalytic activity">
    <reaction evidence="18">
        <text>2'-deoxyribonucleotide-(2'-deoxyribose 5'-phosphate)-2'-deoxyribonucleotide-DNA = a 3'-end 2'-deoxyribonucleotide-(2,3-dehydro-2,3-deoxyribose 5'-phosphate)-DNA + a 5'-end 5'-phospho-2'-deoxyribonucleoside-DNA + H(+)</text>
        <dbReference type="Rhea" id="RHEA:66592"/>
        <dbReference type="Rhea" id="RHEA-COMP:13180"/>
        <dbReference type="Rhea" id="RHEA-COMP:16897"/>
        <dbReference type="Rhea" id="RHEA-COMP:17067"/>
        <dbReference type="ChEBI" id="CHEBI:15378"/>
        <dbReference type="ChEBI" id="CHEBI:136412"/>
        <dbReference type="ChEBI" id="CHEBI:157695"/>
        <dbReference type="ChEBI" id="CHEBI:167181"/>
        <dbReference type="EC" id="4.2.99.18"/>
    </reaction>
</comment>
<keyword evidence="25" id="KW-0378">Hydrolase</keyword>
<dbReference type="EC" id="4.2.99.18" evidence="4"/>
<evidence type="ECO:0000256" key="20">
    <source>
        <dbReference type="ARBA" id="ARBA00045548"/>
    </source>
</evidence>
<dbReference type="Gene3D" id="3.30.210.10">
    <property type="entry name" value="DNA polymerase, thumb domain"/>
    <property type="match status" value="1"/>
</dbReference>
<dbReference type="GO" id="GO:0006281">
    <property type="term" value="P:DNA repair"/>
    <property type="evidence" value="ECO:0007669"/>
    <property type="project" value="UniProtKB-KW"/>
</dbReference>
<dbReference type="GO" id="GO:0042578">
    <property type="term" value="F:phosphoric ester hydrolase activity"/>
    <property type="evidence" value="ECO:0007669"/>
    <property type="project" value="TreeGrafter"/>
</dbReference>
<evidence type="ECO:0000256" key="4">
    <source>
        <dbReference type="ARBA" id="ARBA00012720"/>
    </source>
</evidence>
<proteinExistence type="predicted"/>
<keyword evidence="26" id="KW-1185">Reference proteome</keyword>
<dbReference type="CDD" id="cd00141">
    <property type="entry name" value="NT_POLXc"/>
    <property type="match status" value="1"/>
</dbReference>
<keyword evidence="10" id="KW-0235">DNA replication</keyword>
<comment type="function">
    <text evidence="20">Repair polymerase that plays a key role in base-excision repair. During this process, the damaged base is excised by specific DNA glycosylases, the DNA backbone is nicked at the abasic site by an apurinic/apyrimidic (AP) endonuclease, and POLB removes 5'-deoxyribose-phosphate from the preincised AP site acting as a 5'-deoxyribose-phosphate lyase (5'-dRP lyase); through its DNA polymerase activity, it adds one nucleotide to the 3' end of the arising single-nucleotide gap. Conducts 'gap-filling' DNA synthesis in a stepwise distributive fashion rather than in a processive fashion as for other DNA polymerases. It is also able to cleave sugar-phosphate bonds 3' to an intact AP site, acting as an AP lyase.</text>
</comment>
<dbReference type="GO" id="GO:0004527">
    <property type="term" value="F:exonuclease activity"/>
    <property type="evidence" value="ECO:0007669"/>
    <property type="project" value="UniProtKB-KW"/>
</dbReference>
<evidence type="ECO:0000313" key="26">
    <source>
        <dbReference type="Proteomes" id="UP000256838"/>
    </source>
</evidence>
<evidence type="ECO:0000259" key="23">
    <source>
        <dbReference type="SMART" id="SM00481"/>
    </source>
</evidence>
<keyword evidence="25" id="KW-0269">Exonuclease</keyword>
<organism evidence="25 26">
    <name type="scientific">Trinickia dinghuensis</name>
    <dbReference type="NCBI Taxonomy" id="2291023"/>
    <lineage>
        <taxon>Bacteria</taxon>
        <taxon>Pseudomonadati</taxon>
        <taxon>Pseudomonadota</taxon>
        <taxon>Betaproteobacteria</taxon>
        <taxon>Burkholderiales</taxon>
        <taxon>Burkholderiaceae</taxon>
        <taxon>Trinickia</taxon>
    </lineage>
</organism>
<dbReference type="InterPro" id="IPR050243">
    <property type="entry name" value="PHP_phosphatase"/>
</dbReference>
<dbReference type="SMART" id="SM00483">
    <property type="entry name" value="POLXc"/>
    <property type="match status" value="1"/>
</dbReference>
<dbReference type="SUPFAM" id="SSF47802">
    <property type="entry name" value="DNA polymerase beta, N-terminal domain-like"/>
    <property type="match status" value="1"/>
</dbReference>
<dbReference type="Gene3D" id="3.30.460.10">
    <property type="entry name" value="Beta Polymerase, domain 2"/>
    <property type="match status" value="1"/>
</dbReference>